<accession>A0A545SX28</accession>
<protein>
    <submittedName>
        <fullName evidence="4">FAD-binding protein</fullName>
    </submittedName>
</protein>
<proteinExistence type="predicted"/>
<reference evidence="4 5" key="1">
    <citation type="submission" date="2019-06" db="EMBL/GenBank/DDBJ databases">
        <title>A novel species of marine bacteria.</title>
        <authorList>
            <person name="Wang Y."/>
        </authorList>
    </citation>
    <scope>NUCLEOTIDE SEQUENCE [LARGE SCALE GENOMIC DNA]</scope>
    <source>
        <strain evidence="4 5">MA1-10</strain>
    </source>
</reference>
<dbReference type="AlphaFoldDB" id="A0A545SX28"/>
<evidence type="ECO:0000256" key="2">
    <source>
        <dbReference type="ARBA" id="ARBA00022827"/>
    </source>
</evidence>
<dbReference type="PANTHER" id="PTHR11748:SF103">
    <property type="entry name" value="GLYCOLATE OXIDASE SUBUNIT GLCE"/>
    <property type="match status" value="1"/>
</dbReference>
<organism evidence="4 5">
    <name type="scientific">Aliiroseovarius halocynthiae</name>
    <dbReference type="NCBI Taxonomy" id="985055"/>
    <lineage>
        <taxon>Bacteria</taxon>
        <taxon>Pseudomonadati</taxon>
        <taxon>Pseudomonadota</taxon>
        <taxon>Alphaproteobacteria</taxon>
        <taxon>Rhodobacterales</taxon>
        <taxon>Paracoccaceae</taxon>
        <taxon>Aliiroseovarius</taxon>
    </lineage>
</organism>
<dbReference type="SUPFAM" id="SSF56176">
    <property type="entry name" value="FAD-binding/transporter-associated domain-like"/>
    <property type="match status" value="1"/>
</dbReference>
<gene>
    <name evidence="4" type="ORF">FIL88_02800</name>
</gene>
<dbReference type="GO" id="GO:0003824">
    <property type="term" value="F:catalytic activity"/>
    <property type="evidence" value="ECO:0007669"/>
    <property type="project" value="InterPro"/>
</dbReference>
<dbReference type="SUPFAM" id="SSF55103">
    <property type="entry name" value="FAD-linked oxidases, C-terminal domain"/>
    <property type="match status" value="1"/>
</dbReference>
<evidence type="ECO:0000313" key="5">
    <source>
        <dbReference type="Proteomes" id="UP000315816"/>
    </source>
</evidence>
<dbReference type="GO" id="GO:0071949">
    <property type="term" value="F:FAD binding"/>
    <property type="evidence" value="ECO:0007669"/>
    <property type="project" value="InterPro"/>
</dbReference>
<sequence length="383" mass="40633">MIPQSEQELADLVRAADGPVRIVGGGTRSAEQLAGRQELSTTSLSGITLYEPGALTLVAQAGTPVGEIEAVLRAENQMLAFEPYDLSDVTRVKGASTIGGVVATNASGARRVQAGAARDFLLGVRFVDGQGQVLKNGGRVMKNVTGYDLVKLMAGSWGTLGVLSEVSLKVLPMPEHVMTVGIVGLSDENAVAAMSAALGSPFDVTGAVHAPACIEEEPFTMVRIEGFENSVRYRAEKLKDLLGRFGEVITSENAEGWKVMRDMVTFSQSARGPGGAFWQLSLKPSDAAPIMAGISDQFDVQFCYDWGGGRVWVWAGEDVDQEALHGALQDNAARVGGHATLIHSETALAVPKFQPLSPALSRLTQGLRQKFDPRGILNPGLME</sequence>
<dbReference type="Proteomes" id="UP000315816">
    <property type="component" value="Unassembled WGS sequence"/>
</dbReference>
<evidence type="ECO:0000259" key="3">
    <source>
        <dbReference type="PROSITE" id="PS51387"/>
    </source>
</evidence>
<dbReference type="InterPro" id="IPR016166">
    <property type="entry name" value="FAD-bd_PCMH"/>
</dbReference>
<dbReference type="Pfam" id="PF01565">
    <property type="entry name" value="FAD_binding_4"/>
    <property type="match status" value="1"/>
</dbReference>
<dbReference type="PANTHER" id="PTHR11748">
    <property type="entry name" value="D-LACTATE DEHYDROGENASE"/>
    <property type="match status" value="1"/>
</dbReference>
<evidence type="ECO:0000313" key="4">
    <source>
        <dbReference type="EMBL" id="TQV69522.1"/>
    </source>
</evidence>
<keyword evidence="2" id="KW-0274">FAD</keyword>
<dbReference type="InterPro" id="IPR016169">
    <property type="entry name" value="FAD-bd_PCMH_sub2"/>
</dbReference>
<dbReference type="EMBL" id="VICH01000004">
    <property type="protein sequence ID" value="TQV69522.1"/>
    <property type="molecule type" value="Genomic_DNA"/>
</dbReference>
<dbReference type="PROSITE" id="PS51387">
    <property type="entry name" value="FAD_PCMH"/>
    <property type="match status" value="1"/>
</dbReference>
<dbReference type="OrthoDB" id="9811557at2"/>
<dbReference type="Gene3D" id="3.30.465.10">
    <property type="match status" value="1"/>
</dbReference>
<dbReference type="InterPro" id="IPR006094">
    <property type="entry name" value="Oxid_FAD_bind_N"/>
</dbReference>
<evidence type="ECO:0000256" key="1">
    <source>
        <dbReference type="ARBA" id="ARBA00022630"/>
    </source>
</evidence>
<keyword evidence="1" id="KW-0285">Flavoprotein</keyword>
<feature type="domain" description="FAD-binding PCMH-type" evidence="3">
    <location>
        <begin position="1"/>
        <end position="173"/>
    </location>
</feature>
<keyword evidence="5" id="KW-1185">Reference proteome</keyword>
<name>A0A545SX28_9RHOB</name>
<dbReference type="InterPro" id="IPR036318">
    <property type="entry name" value="FAD-bd_PCMH-like_sf"/>
</dbReference>
<dbReference type="InterPro" id="IPR016164">
    <property type="entry name" value="FAD-linked_Oxase-like_C"/>
</dbReference>
<comment type="caution">
    <text evidence="4">The sequence shown here is derived from an EMBL/GenBank/DDBJ whole genome shotgun (WGS) entry which is preliminary data.</text>
</comment>